<proteinExistence type="inferred from homology"/>
<organism evidence="2 3">
    <name type="scientific">Oxalobacter vibrioformis</name>
    <dbReference type="NCBI Taxonomy" id="933080"/>
    <lineage>
        <taxon>Bacteria</taxon>
        <taxon>Pseudomonadati</taxon>
        <taxon>Pseudomonadota</taxon>
        <taxon>Betaproteobacteria</taxon>
        <taxon>Burkholderiales</taxon>
        <taxon>Oxalobacteraceae</taxon>
        <taxon>Oxalobacter</taxon>
    </lineage>
</organism>
<keyword evidence="1" id="KW-0479">Metal-binding</keyword>
<dbReference type="Proteomes" id="UP001156215">
    <property type="component" value="Chromosome"/>
</dbReference>
<evidence type="ECO:0000313" key="3">
    <source>
        <dbReference type="Proteomes" id="UP001156215"/>
    </source>
</evidence>
<dbReference type="KEGG" id="ovb:NB640_01260"/>
<evidence type="ECO:0000313" key="2">
    <source>
        <dbReference type="EMBL" id="WAW10324.1"/>
    </source>
</evidence>
<feature type="binding site" evidence="1">
    <location>
        <position position="39"/>
    </location>
    <ligand>
        <name>[4Fe-4S] cluster</name>
        <dbReference type="ChEBI" id="CHEBI:49883"/>
    </ligand>
</feature>
<dbReference type="AlphaFoldDB" id="A0A9E9LWV1"/>
<comment type="similarity">
    <text evidence="1">Belongs to the peptidase U32 family. UbiV subfamily.</text>
</comment>
<dbReference type="GO" id="GO:0046872">
    <property type="term" value="F:metal ion binding"/>
    <property type="evidence" value="ECO:0007669"/>
    <property type="project" value="UniProtKB-KW"/>
</dbReference>
<dbReference type="EMBL" id="CP098242">
    <property type="protein sequence ID" value="WAW10324.1"/>
    <property type="molecule type" value="Genomic_DNA"/>
</dbReference>
<keyword evidence="3" id="KW-1185">Reference proteome</keyword>
<comment type="subunit">
    <text evidence="1">Forms a heterodimer with UbiU.</text>
</comment>
<dbReference type="GO" id="GO:0006744">
    <property type="term" value="P:ubiquinone biosynthetic process"/>
    <property type="evidence" value="ECO:0007669"/>
    <property type="project" value="UniProtKB-UniRule"/>
</dbReference>
<keyword evidence="1" id="KW-0004">4Fe-4S</keyword>
<protein>
    <recommendedName>
        <fullName evidence="1">Ubiquinone biosynthesis protein UbiV</fullName>
    </recommendedName>
</protein>
<keyword evidence="1" id="KW-0408">Iron</keyword>
<comment type="function">
    <text evidence="1">Required for O(2)-independent ubiquinone (coenzyme Q) biosynthesis. Together with UbiU, is essential for the C6-hydroxylation reaction in the oxygen-independent ubiquinone biosynthesis pathway.</text>
</comment>
<dbReference type="PANTHER" id="PTHR30217:SF11">
    <property type="entry name" value="UBIQUINONE BIOSYNTHESIS PROTEIN UBIV"/>
    <property type="match status" value="1"/>
</dbReference>
<sequence length="299" mass="33794">MKLALAPIAYYWPKEAVYRFYDAMQDAPVDIIYLGETVCAKRHELRYDDWLQIANRLCDAGKEVVLSTQVLLESDTHLNTMRKIAQNGVFPVEANDMGAVRLLCGGSPFVAGIHLNIYNPPALKLMSEMGARRWVMPLEMNKTDLAGMLMSRPEGMEVEVFGYGRMPLAFSARCFTARYYNLPKDDCRFHCLSHPDGLLLKTREKQDFLVLNGIQTQSERVYCLLTDLPVLEEMGVDIVRISPQWENTADVIRIYADVLSGSLSLPKAEAALEKVMPASPCNGYWYAMPGMHCIREDVL</sequence>
<dbReference type="RefSeq" id="WP_269309334.1">
    <property type="nucleotide sequence ID" value="NZ_CP098242.1"/>
</dbReference>
<feature type="binding site" evidence="1">
    <location>
        <position position="187"/>
    </location>
    <ligand>
        <name>[4Fe-4S] cluster</name>
        <dbReference type="ChEBI" id="CHEBI:49883"/>
    </ligand>
</feature>
<comment type="pathway">
    <text evidence="1">Cofactor biosynthesis; ubiquinone biosynthesis.</text>
</comment>
<gene>
    <name evidence="1" type="primary">ubiV</name>
    <name evidence="2" type="ORF">NB640_01260</name>
</gene>
<dbReference type="Pfam" id="PF01136">
    <property type="entry name" value="Peptidase_U32"/>
    <property type="match status" value="1"/>
</dbReference>
<keyword evidence="1" id="KW-0831">Ubiquinone biosynthesis</keyword>
<dbReference type="InterPro" id="IPR043693">
    <property type="entry name" value="UbiV"/>
</dbReference>
<dbReference type="HAMAP" id="MF_02233">
    <property type="entry name" value="UbiV"/>
    <property type="match status" value="1"/>
</dbReference>
<dbReference type="InterPro" id="IPR001539">
    <property type="entry name" value="Peptidase_U32"/>
</dbReference>
<reference evidence="2" key="1">
    <citation type="journal article" date="2022" name="Front. Microbiol.">
        <title>New perspectives on an old grouping: The genomic and phenotypic variability of Oxalobacter formigenes and the implications for calcium oxalate stone prevention.</title>
        <authorList>
            <person name="Chmiel J.A."/>
            <person name="Carr C."/>
            <person name="Stuivenberg G.A."/>
            <person name="Venema R."/>
            <person name="Chanyi R.M."/>
            <person name="Al K.F."/>
            <person name="Giguere D."/>
            <person name="Say H."/>
            <person name="Akouris P.P."/>
            <person name="Dominguez Romero S.A."/>
            <person name="Kwong A."/>
            <person name="Tai V."/>
            <person name="Koval S.F."/>
            <person name="Razvi H."/>
            <person name="Bjazevic J."/>
            <person name="Burton J.P."/>
        </authorList>
    </citation>
    <scope>NUCLEOTIDE SEQUENCE</scope>
    <source>
        <strain evidence="2">WoOx3</strain>
    </source>
</reference>
<dbReference type="GO" id="GO:0051539">
    <property type="term" value="F:4 iron, 4 sulfur cluster binding"/>
    <property type="evidence" value="ECO:0007669"/>
    <property type="project" value="UniProtKB-UniRule"/>
</dbReference>
<comment type="cofactor">
    <cofactor evidence="1">
        <name>[4Fe-4S] cluster</name>
        <dbReference type="ChEBI" id="CHEBI:49883"/>
    </cofactor>
</comment>
<feature type="binding site" evidence="1">
    <location>
        <position position="174"/>
    </location>
    <ligand>
        <name>[4Fe-4S] cluster</name>
        <dbReference type="ChEBI" id="CHEBI:49883"/>
    </ligand>
</feature>
<name>A0A9E9LWV1_9BURK</name>
<dbReference type="NCBIfam" id="NF011991">
    <property type="entry name" value="PRK15447.1"/>
    <property type="match status" value="1"/>
</dbReference>
<keyword evidence="1" id="KW-0411">Iron-sulfur</keyword>
<feature type="binding site" evidence="1">
    <location>
        <position position="191"/>
    </location>
    <ligand>
        <name>[4Fe-4S] cluster</name>
        <dbReference type="ChEBI" id="CHEBI:49883"/>
    </ligand>
</feature>
<dbReference type="InterPro" id="IPR051454">
    <property type="entry name" value="RNA/ubiquinone_mod_enzymes"/>
</dbReference>
<accession>A0A9E9LWV1</accession>
<dbReference type="PANTHER" id="PTHR30217">
    <property type="entry name" value="PEPTIDASE U32 FAMILY"/>
    <property type="match status" value="1"/>
</dbReference>
<evidence type="ECO:0000256" key="1">
    <source>
        <dbReference type="HAMAP-Rule" id="MF_02233"/>
    </source>
</evidence>